<feature type="domain" description="Fibrinogen C-terminal" evidence="8">
    <location>
        <begin position="7"/>
        <end position="90"/>
    </location>
</feature>
<dbReference type="STRING" id="43041.A0A182KFN5"/>
<evidence type="ECO:0000256" key="7">
    <source>
        <dbReference type="SAM" id="MobiDB-lite"/>
    </source>
</evidence>
<organism evidence="9 10">
    <name type="scientific">Anopheles christyi</name>
    <dbReference type="NCBI Taxonomy" id="43041"/>
    <lineage>
        <taxon>Eukaryota</taxon>
        <taxon>Metazoa</taxon>
        <taxon>Ecdysozoa</taxon>
        <taxon>Arthropoda</taxon>
        <taxon>Hexapoda</taxon>
        <taxon>Insecta</taxon>
        <taxon>Pterygota</taxon>
        <taxon>Neoptera</taxon>
        <taxon>Endopterygota</taxon>
        <taxon>Diptera</taxon>
        <taxon>Nematocera</taxon>
        <taxon>Culicoidea</taxon>
        <taxon>Culicidae</taxon>
        <taxon>Anophelinae</taxon>
        <taxon>Anopheles</taxon>
    </lineage>
</organism>
<evidence type="ECO:0000313" key="10">
    <source>
        <dbReference type="Proteomes" id="UP000075881"/>
    </source>
</evidence>
<evidence type="ECO:0000256" key="1">
    <source>
        <dbReference type="ARBA" id="ARBA00004613"/>
    </source>
</evidence>
<dbReference type="Gene3D" id="3.90.215.10">
    <property type="entry name" value="Gamma Fibrinogen, chain A, domain 1"/>
    <property type="match status" value="1"/>
</dbReference>
<keyword evidence="4" id="KW-0175">Coiled coil</keyword>
<evidence type="ECO:0000256" key="2">
    <source>
        <dbReference type="ARBA" id="ARBA00022525"/>
    </source>
</evidence>
<dbReference type="EnsemblMetazoa" id="ACHR009573-RA">
    <property type="protein sequence ID" value="ACHR009573-PA"/>
    <property type="gene ID" value="ACHR009573"/>
</dbReference>
<dbReference type="GO" id="GO:0005577">
    <property type="term" value="C:fibrinogen complex"/>
    <property type="evidence" value="ECO:0007669"/>
    <property type="project" value="TreeGrafter"/>
</dbReference>
<dbReference type="GO" id="GO:0030674">
    <property type="term" value="F:protein-macromolecule adaptor activity"/>
    <property type="evidence" value="ECO:0007669"/>
    <property type="project" value="TreeGrafter"/>
</dbReference>
<proteinExistence type="predicted"/>
<evidence type="ECO:0000256" key="6">
    <source>
        <dbReference type="ARBA" id="ARBA00023180"/>
    </source>
</evidence>
<dbReference type="PANTHER" id="PTHR47221:SF6">
    <property type="entry name" value="FIBRINOGEN ALPHA CHAIN"/>
    <property type="match status" value="1"/>
</dbReference>
<dbReference type="InterPro" id="IPR036056">
    <property type="entry name" value="Fibrinogen-like_C"/>
</dbReference>
<evidence type="ECO:0000259" key="8">
    <source>
        <dbReference type="PROSITE" id="PS51406"/>
    </source>
</evidence>
<evidence type="ECO:0000313" key="9">
    <source>
        <dbReference type="EnsemblMetazoa" id="ACHR009573-PA"/>
    </source>
</evidence>
<accession>A0A182KFN5</accession>
<dbReference type="Proteomes" id="UP000075881">
    <property type="component" value="Unassembled WGS sequence"/>
</dbReference>
<evidence type="ECO:0000256" key="5">
    <source>
        <dbReference type="ARBA" id="ARBA00023157"/>
    </source>
</evidence>
<dbReference type="InterPro" id="IPR014716">
    <property type="entry name" value="Fibrinogen_a/b/g_C_1"/>
</dbReference>
<dbReference type="PANTHER" id="PTHR47221">
    <property type="entry name" value="FIBRINOGEN ALPHA CHAIN"/>
    <property type="match status" value="1"/>
</dbReference>
<dbReference type="SUPFAM" id="SSF56496">
    <property type="entry name" value="Fibrinogen C-terminal domain-like"/>
    <property type="match status" value="1"/>
</dbReference>
<dbReference type="VEuPathDB" id="VectorBase:ACHR009573"/>
<protein>
    <submittedName>
        <fullName evidence="9">Fibrinogen C-terminal domain-containing protein</fullName>
    </submittedName>
</protein>
<keyword evidence="3" id="KW-0732">Signal</keyword>
<feature type="region of interest" description="Disordered" evidence="7">
    <location>
        <begin position="1"/>
        <end position="23"/>
    </location>
</feature>
<evidence type="ECO:0000256" key="3">
    <source>
        <dbReference type="ARBA" id="ARBA00022729"/>
    </source>
</evidence>
<dbReference type="InterPro" id="IPR002181">
    <property type="entry name" value="Fibrinogen_a/b/g_C_dom"/>
</dbReference>
<evidence type="ECO:0000256" key="4">
    <source>
        <dbReference type="ARBA" id="ARBA00023054"/>
    </source>
</evidence>
<keyword evidence="10" id="KW-1185">Reference proteome</keyword>
<reference evidence="10" key="1">
    <citation type="submission" date="2013-03" db="EMBL/GenBank/DDBJ databases">
        <title>The Genome Sequence of Anopheles christyi ACHKN1017.</title>
        <authorList>
            <consortium name="The Broad Institute Genomics Platform"/>
            <person name="Neafsey D.E."/>
            <person name="Besansky N."/>
            <person name="Walker B."/>
            <person name="Young S.K."/>
            <person name="Zeng Q."/>
            <person name="Gargeya S."/>
            <person name="Fitzgerald M."/>
            <person name="Haas B."/>
            <person name="Abouelleil A."/>
            <person name="Allen A.W."/>
            <person name="Alvarado L."/>
            <person name="Arachchi H.M."/>
            <person name="Berlin A.M."/>
            <person name="Chapman S.B."/>
            <person name="Gainer-Dewar J."/>
            <person name="Goldberg J."/>
            <person name="Griggs A."/>
            <person name="Gujja S."/>
            <person name="Hansen M."/>
            <person name="Howarth C."/>
            <person name="Imamovic A."/>
            <person name="Ireland A."/>
            <person name="Larimer J."/>
            <person name="McCowan C."/>
            <person name="Murphy C."/>
            <person name="Pearson M."/>
            <person name="Poon T.W."/>
            <person name="Priest M."/>
            <person name="Roberts A."/>
            <person name="Saif S."/>
            <person name="Shea T."/>
            <person name="Sisk P."/>
            <person name="Sykes S."/>
            <person name="Wortman J."/>
            <person name="Nusbaum C."/>
            <person name="Birren B."/>
        </authorList>
    </citation>
    <scope>NUCLEOTIDE SEQUENCE [LARGE SCALE GENOMIC DNA]</scope>
    <source>
        <strain evidence="10">ACHKN1017</strain>
    </source>
</reference>
<keyword evidence="5" id="KW-1015">Disulfide bond</keyword>
<feature type="compositionally biased region" description="Polar residues" evidence="7">
    <location>
        <begin position="7"/>
        <end position="19"/>
    </location>
</feature>
<keyword evidence="2" id="KW-0964">Secreted</keyword>
<dbReference type="PROSITE" id="PS51406">
    <property type="entry name" value="FIBRINOGEN_C_2"/>
    <property type="match status" value="1"/>
</dbReference>
<sequence length="90" mass="10399">MERQTPGLENTKSHSCNNEPSKESGKFFIQPAVLDEPFLAHCELTAFGGGWLMIRYRYDGSLDIYRNWTEYRNGFGSVDGEFWLGLQHLH</sequence>
<reference evidence="9" key="2">
    <citation type="submission" date="2020-05" db="UniProtKB">
        <authorList>
            <consortium name="EnsemblMetazoa"/>
        </authorList>
    </citation>
    <scope>IDENTIFICATION</scope>
    <source>
        <strain evidence="9">ACHKN1017</strain>
    </source>
</reference>
<keyword evidence="6" id="KW-0325">Glycoprotein</keyword>
<dbReference type="GO" id="GO:0034116">
    <property type="term" value="P:positive regulation of heterotypic cell-cell adhesion"/>
    <property type="evidence" value="ECO:0007669"/>
    <property type="project" value="TreeGrafter"/>
</dbReference>
<dbReference type="Pfam" id="PF00147">
    <property type="entry name" value="Fibrinogen_C"/>
    <property type="match status" value="1"/>
</dbReference>
<dbReference type="AlphaFoldDB" id="A0A182KFN5"/>
<comment type="subcellular location">
    <subcellularLocation>
        <location evidence="1">Secreted</location>
    </subcellularLocation>
</comment>
<dbReference type="GO" id="GO:0005201">
    <property type="term" value="F:extracellular matrix structural constituent"/>
    <property type="evidence" value="ECO:0007669"/>
    <property type="project" value="TreeGrafter"/>
</dbReference>
<dbReference type="InterPro" id="IPR037579">
    <property type="entry name" value="FIB_ANG-like"/>
</dbReference>
<name>A0A182KFN5_9DIPT</name>